<feature type="compositionally biased region" description="Basic and acidic residues" evidence="1">
    <location>
        <begin position="34"/>
        <end position="56"/>
    </location>
</feature>
<comment type="caution">
    <text evidence="2">The sequence shown here is derived from an EMBL/GenBank/DDBJ whole genome shotgun (WGS) entry which is preliminary data.</text>
</comment>
<organism evidence="2 3">
    <name type="scientific">Quiscalus mexicanus</name>
    <name type="common">Great-tailed grackle</name>
    <name type="synonym">Cassidix mexicanus</name>
    <dbReference type="NCBI Taxonomy" id="64278"/>
    <lineage>
        <taxon>Eukaryota</taxon>
        <taxon>Metazoa</taxon>
        <taxon>Chordata</taxon>
        <taxon>Craniata</taxon>
        <taxon>Vertebrata</taxon>
        <taxon>Euteleostomi</taxon>
        <taxon>Archelosauria</taxon>
        <taxon>Archosauria</taxon>
        <taxon>Dinosauria</taxon>
        <taxon>Saurischia</taxon>
        <taxon>Theropoda</taxon>
        <taxon>Coelurosauria</taxon>
        <taxon>Aves</taxon>
        <taxon>Neognathae</taxon>
        <taxon>Neoaves</taxon>
        <taxon>Telluraves</taxon>
        <taxon>Australaves</taxon>
        <taxon>Passeriformes</taxon>
        <taxon>Passeroidea</taxon>
        <taxon>Icteridae</taxon>
        <taxon>Quiscalus</taxon>
    </lineage>
</organism>
<evidence type="ECO:0000313" key="3">
    <source>
        <dbReference type="Proteomes" id="UP000552319"/>
    </source>
</evidence>
<feature type="region of interest" description="Disordered" evidence="1">
    <location>
        <begin position="232"/>
        <end position="252"/>
    </location>
</feature>
<feature type="region of interest" description="Disordered" evidence="1">
    <location>
        <begin position="104"/>
        <end position="219"/>
    </location>
</feature>
<feature type="region of interest" description="Disordered" evidence="1">
    <location>
        <begin position="360"/>
        <end position="409"/>
    </location>
</feature>
<feature type="region of interest" description="Disordered" evidence="1">
    <location>
        <begin position="296"/>
        <end position="324"/>
    </location>
</feature>
<protein>
    <submittedName>
        <fullName evidence="2">CARL2 protein</fullName>
    </submittedName>
</protein>
<evidence type="ECO:0000256" key="1">
    <source>
        <dbReference type="SAM" id="MobiDB-lite"/>
    </source>
</evidence>
<dbReference type="AlphaFoldDB" id="A0A7L2EWB1"/>
<feature type="compositionally biased region" description="Basic and acidic residues" evidence="1">
    <location>
        <begin position="394"/>
        <end position="409"/>
    </location>
</feature>
<evidence type="ECO:0000313" key="2">
    <source>
        <dbReference type="EMBL" id="NXQ66413.1"/>
    </source>
</evidence>
<reference evidence="2 3" key="1">
    <citation type="submission" date="2019-09" db="EMBL/GenBank/DDBJ databases">
        <title>Bird 10,000 Genomes (B10K) Project - Family phase.</title>
        <authorList>
            <person name="Zhang G."/>
        </authorList>
    </citation>
    <scope>NUCLEOTIDE SEQUENCE [LARGE SCALE GENOMIC DNA]</scope>
    <source>
        <strain evidence="2">B10K-DU-001-31</strain>
        <tissue evidence="2">Muscle</tissue>
    </source>
</reference>
<dbReference type="EMBL" id="VWYF01003787">
    <property type="protein sequence ID" value="NXQ66413.1"/>
    <property type="molecule type" value="Genomic_DNA"/>
</dbReference>
<name>A0A7L2EWB1_QUIME</name>
<feature type="non-terminal residue" evidence="2">
    <location>
        <position position="1"/>
    </location>
</feature>
<dbReference type="Proteomes" id="UP000552319">
    <property type="component" value="Unassembled WGS sequence"/>
</dbReference>
<accession>A0A7L2EWB1</accession>
<feature type="compositionally biased region" description="Polar residues" evidence="1">
    <location>
        <begin position="369"/>
        <end position="389"/>
    </location>
</feature>
<gene>
    <name evidence="2" type="primary">Carmil2</name>
    <name evidence="2" type="ORF">QUIMEX_R15204</name>
</gene>
<sequence length="409" mass="43814">MLSDILRAPSKAGESGKPLSKSEEGGLSAEPQAEPEHCQTPDSARRIRPKYSREGKSQSLILLSGEDEDALGVRHDKKRHLEKSEGELSSSFEQRVQVMLHRIGVTKGPAAESKKQQSKDSEIKKAGSDGDIVDSSADSPPSLKARTHSVSTDAPFRSPAARTEPSAEPRPAWKALGRQLPAEPLATSSDQPRRSLTLAEPSGLPEPGGREGWSSSLPRLGRNVPVALPRRVSHGGEVGAGTLPTPPNTEDTRLMARLAAPWGPGRRALSVHEEQLREPECPAELGMGTVPLRLRRSPVLRHRTKHESLSEMEGEPGPTSDAEGEMFPSLLKQVLGYQGSPHAYTSTLTCVGATLQDWPRAGLEEPQAGTGTEGEQPQALAQTVGNAQDSAAVDQRRPVLGREEPALGQ</sequence>
<keyword evidence="3" id="KW-1185">Reference proteome</keyword>
<proteinExistence type="predicted"/>
<feature type="region of interest" description="Disordered" evidence="1">
    <location>
        <begin position="1"/>
        <end position="92"/>
    </location>
</feature>
<feature type="non-terminal residue" evidence="2">
    <location>
        <position position="409"/>
    </location>
</feature>
<feature type="compositionally biased region" description="Basic residues" evidence="1">
    <location>
        <begin position="296"/>
        <end position="305"/>
    </location>
</feature>
<feature type="compositionally biased region" description="Basic and acidic residues" evidence="1">
    <location>
        <begin position="112"/>
        <end position="128"/>
    </location>
</feature>